<feature type="region of interest" description="Disordered" evidence="1">
    <location>
        <begin position="1"/>
        <end position="22"/>
    </location>
</feature>
<evidence type="ECO:0000313" key="2">
    <source>
        <dbReference type="EMBL" id="MFD1519384.1"/>
    </source>
</evidence>
<dbReference type="RefSeq" id="WP_379659088.1">
    <property type="nucleotide sequence ID" value="NZ_JBHUCO010000017.1"/>
</dbReference>
<keyword evidence="3" id="KW-1185">Reference proteome</keyword>
<protein>
    <submittedName>
        <fullName evidence="2">Type VII secretion system-associated protein</fullName>
    </submittedName>
</protein>
<comment type="caution">
    <text evidence="2">The sequence shown here is derived from an EMBL/GenBank/DDBJ whole genome shotgun (WGS) entry which is preliminary data.</text>
</comment>
<sequence>MAASADNPPPITPELRERARQRPGSWVYSVDPVYQDVDDVPDWAVIGAYRVDENGEIAEEFIPNPHYRPSPAALGFAAPANVLEEAMQKAVTGHGGAREVRAALRDATVFTPFTPSRDGLIVLDDGLGHGVVHAFTSELYLPDVVVWRHWERLQVREIAPLLGDCYLVLDPGSAMELRVAGTGLDRL</sequence>
<evidence type="ECO:0000256" key="1">
    <source>
        <dbReference type="SAM" id="MobiDB-lite"/>
    </source>
</evidence>
<proteinExistence type="predicted"/>
<evidence type="ECO:0000313" key="3">
    <source>
        <dbReference type="Proteomes" id="UP001597114"/>
    </source>
</evidence>
<organism evidence="2 3">
    <name type="scientific">Pseudonocardia yunnanensis</name>
    <dbReference type="NCBI Taxonomy" id="58107"/>
    <lineage>
        <taxon>Bacteria</taxon>
        <taxon>Bacillati</taxon>
        <taxon>Actinomycetota</taxon>
        <taxon>Actinomycetes</taxon>
        <taxon>Pseudonocardiales</taxon>
        <taxon>Pseudonocardiaceae</taxon>
        <taxon>Pseudonocardia</taxon>
    </lineage>
</organism>
<dbReference type="EMBL" id="JBHUCO010000017">
    <property type="protein sequence ID" value="MFD1519384.1"/>
    <property type="molecule type" value="Genomic_DNA"/>
</dbReference>
<dbReference type="Proteomes" id="UP001597114">
    <property type="component" value="Unassembled WGS sequence"/>
</dbReference>
<accession>A0ABW4EZ97</accession>
<name>A0ABW4EZ97_9PSEU</name>
<reference evidence="3" key="1">
    <citation type="journal article" date="2019" name="Int. J. Syst. Evol. Microbiol.">
        <title>The Global Catalogue of Microorganisms (GCM) 10K type strain sequencing project: providing services to taxonomists for standard genome sequencing and annotation.</title>
        <authorList>
            <consortium name="The Broad Institute Genomics Platform"/>
            <consortium name="The Broad Institute Genome Sequencing Center for Infectious Disease"/>
            <person name="Wu L."/>
            <person name="Ma J."/>
        </authorList>
    </citation>
    <scope>NUCLEOTIDE SEQUENCE [LARGE SCALE GENOMIC DNA]</scope>
    <source>
        <strain evidence="3">CCM 7043</strain>
    </source>
</reference>
<gene>
    <name evidence="2" type="ORF">ACFSJD_17970</name>
</gene>
<dbReference type="InterPro" id="IPR047659">
    <property type="entry name" value="T7SS_assoc"/>
</dbReference>
<dbReference type="NCBIfam" id="NF033532">
    <property type="entry name" value="lone7para_assoc"/>
    <property type="match status" value="1"/>
</dbReference>